<evidence type="ECO:0000313" key="1">
    <source>
        <dbReference type="EMBL" id="KAK6751749.1"/>
    </source>
</evidence>
<comment type="caution">
    <text evidence="1">The sequence shown here is derived from an EMBL/GenBank/DDBJ whole genome shotgun (WGS) entry which is preliminary data.</text>
</comment>
<gene>
    <name evidence="1" type="primary">Necator_chrIV.g16570</name>
    <name evidence="1" type="ORF">RB195_003273</name>
</gene>
<accession>A0ABR1DMW1</accession>
<name>A0ABR1DMW1_NECAM</name>
<evidence type="ECO:0000313" key="2">
    <source>
        <dbReference type="Proteomes" id="UP001303046"/>
    </source>
</evidence>
<protein>
    <recommendedName>
        <fullName evidence="3">VWFA domain-containing protein</fullName>
    </recommendedName>
</protein>
<sequence>MFLLFRNALSKHLLHYYITCITCAPVVHRFAQYFHLSRLGRRSSCGAFDVVWHPVAHSSGPTIVVETHHVSGPPNFAFLSICGSVSDLRLQERAKHKTIILFSDGDNDNIPEYYEFKQRDEASKCRDVGIRILYIMVGDDIDEPVCVGVAGGYENTISVGGFQASLHFLILLIILNTKILRWLVFTRRAGTSISSTNFVPLPLSSKMFSTFVSDLDEVLEPYPAELSAGPSV</sequence>
<dbReference type="Proteomes" id="UP001303046">
    <property type="component" value="Unassembled WGS sequence"/>
</dbReference>
<dbReference type="EMBL" id="JAVFWL010000004">
    <property type="protein sequence ID" value="KAK6751749.1"/>
    <property type="molecule type" value="Genomic_DNA"/>
</dbReference>
<dbReference type="SUPFAM" id="SSF53300">
    <property type="entry name" value="vWA-like"/>
    <property type="match status" value="1"/>
</dbReference>
<keyword evidence="2" id="KW-1185">Reference proteome</keyword>
<evidence type="ECO:0008006" key="3">
    <source>
        <dbReference type="Google" id="ProtNLM"/>
    </source>
</evidence>
<reference evidence="1 2" key="1">
    <citation type="submission" date="2023-08" db="EMBL/GenBank/DDBJ databases">
        <title>A Necator americanus chromosomal reference genome.</title>
        <authorList>
            <person name="Ilik V."/>
            <person name="Petrzelkova K.J."/>
            <person name="Pardy F."/>
            <person name="Fuh T."/>
            <person name="Niatou-Singa F.S."/>
            <person name="Gouil Q."/>
            <person name="Baker L."/>
            <person name="Ritchie M.E."/>
            <person name="Jex A.R."/>
            <person name="Gazzola D."/>
            <person name="Li H."/>
            <person name="Toshio Fujiwara R."/>
            <person name="Zhan B."/>
            <person name="Aroian R.V."/>
            <person name="Pafco B."/>
            <person name="Schwarz E.M."/>
        </authorList>
    </citation>
    <scope>NUCLEOTIDE SEQUENCE [LARGE SCALE GENOMIC DNA]</scope>
    <source>
        <strain evidence="1 2">Aroian</strain>
        <tissue evidence="1">Whole animal</tissue>
    </source>
</reference>
<proteinExistence type="predicted"/>
<dbReference type="InterPro" id="IPR036465">
    <property type="entry name" value="vWFA_dom_sf"/>
</dbReference>
<organism evidence="1 2">
    <name type="scientific">Necator americanus</name>
    <name type="common">Human hookworm</name>
    <dbReference type="NCBI Taxonomy" id="51031"/>
    <lineage>
        <taxon>Eukaryota</taxon>
        <taxon>Metazoa</taxon>
        <taxon>Ecdysozoa</taxon>
        <taxon>Nematoda</taxon>
        <taxon>Chromadorea</taxon>
        <taxon>Rhabditida</taxon>
        <taxon>Rhabditina</taxon>
        <taxon>Rhabditomorpha</taxon>
        <taxon>Strongyloidea</taxon>
        <taxon>Ancylostomatidae</taxon>
        <taxon>Bunostominae</taxon>
        <taxon>Necator</taxon>
    </lineage>
</organism>